<dbReference type="InterPro" id="IPR029068">
    <property type="entry name" value="Glyas_Bleomycin-R_OHBP_Dase"/>
</dbReference>
<dbReference type="OrthoDB" id="5524593at2"/>
<name>A0A510V7P5_9CELL</name>
<comment type="caution">
    <text evidence="2">The sequence shown here is derived from an EMBL/GenBank/DDBJ whole genome shotgun (WGS) entry which is preliminary data.</text>
</comment>
<accession>A0A510V7P5</accession>
<dbReference type="Proteomes" id="UP000321118">
    <property type="component" value="Unassembled WGS sequence"/>
</dbReference>
<feature type="domain" description="Glyoxalase-like" evidence="1">
    <location>
        <begin position="3"/>
        <end position="142"/>
    </location>
</feature>
<evidence type="ECO:0000313" key="2">
    <source>
        <dbReference type="EMBL" id="GEK21290.1"/>
    </source>
</evidence>
<organism evidence="2 3">
    <name type="scientific">Cellulomonas xylanilytica</name>
    <dbReference type="NCBI Taxonomy" id="233583"/>
    <lineage>
        <taxon>Bacteria</taxon>
        <taxon>Bacillati</taxon>
        <taxon>Actinomycetota</taxon>
        <taxon>Actinomycetes</taxon>
        <taxon>Micrococcales</taxon>
        <taxon>Cellulomonadaceae</taxon>
        <taxon>Cellulomonas</taxon>
    </lineage>
</organism>
<dbReference type="PANTHER" id="PTHR35908:SF1">
    <property type="entry name" value="CONSERVED PROTEIN"/>
    <property type="match status" value="1"/>
</dbReference>
<protein>
    <submittedName>
        <fullName evidence="2">Glyoxalase</fullName>
    </submittedName>
</protein>
<dbReference type="InterPro" id="IPR041581">
    <property type="entry name" value="Glyoxalase_6"/>
</dbReference>
<evidence type="ECO:0000313" key="3">
    <source>
        <dbReference type="Proteomes" id="UP000321118"/>
    </source>
</evidence>
<dbReference type="EMBL" id="BJUB01000005">
    <property type="protein sequence ID" value="GEK21290.1"/>
    <property type="molecule type" value="Genomic_DNA"/>
</dbReference>
<dbReference type="AlphaFoldDB" id="A0A510V7P5"/>
<dbReference type="Pfam" id="PF18029">
    <property type="entry name" value="Glyoxalase_6"/>
    <property type="match status" value="1"/>
</dbReference>
<sequence>MWSVTFDCASPAVMARFWGPALGYVEPPPPDGFPTWEAWARHHEVPDDELDSGAYLADPDGVLPTLSFLRVPEGKVAKNRVHLDLRVSGGRSVPQPEREALIGAAVERLTAAGATVLAEHGGPDGLDHLVMADPEGNEFCVV</sequence>
<dbReference type="RefSeq" id="WP_146927115.1">
    <property type="nucleotide sequence ID" value="NZ_BJUB01000005.1"/>
</dbReference>
<proteinExistence type="predicted"/>
<keyword evidence="3" id="KW-1185">Reference proteome</keyword>
<gene>
    <name evidence="2" type="ORF">CXY01_18100</name>
</gene>
<dbReference type="PANTHER" id="PTHR35908">
    <property type="entry name" value="HYPOTHETICAL FUSION PROTEIN"/>
    <property type="match status" value="1"/>
</dbReference>
<dbReference type="Gene3D" id="3.10.180.10">
    <property type="entry name" value="2,3-Dihydroxybiphenyl 1,2-Dioxygenase, domain 1"/>
    <property type="match status" value="1"/>
</dbReference>
<reference evidence="2 3" key="1">
    <citation type="submission" date="2019-07" db="EMBL/GenBank/DDBJ databases">
        <title>Whole genome shotgun sequence of Cellulomonas xylanilytica NBRC 101102.</title>
        <authorList>
            <person name="Hosoyama A."/>
            <person name="Uohara A."/>
            <person name="Ohji S."/>
            <person name="Ichikawa N."/>
        </authorList>
    </citation>
    <scope>NUCLEOTIDE SEQUENCE [LARGE SCALE GENOMIC DNA]</scope>
    <source>
        <strain evidence="2 3">NBRC 101102</strain>
    </source>
</reference>
<dbReference type="SUPFAM" id="SSF54593">
    <property type="entry name" value="Glyoxalase/Bleomycin resistance protein/Dihydroxybiphenyl dioxygenase"/>
    <property type="match status" value="1"/>
</dbReference>
<evidence type="ECO:0000259" key="1">
    <source>
        <dbReference type="Pfam" id="PF18029"/>
    </source>
</evidence>